<dbReference type="RefSeq" id="WP_026746301.1">
    <property type="nucleotide sequence ID" value="NZ_AP019823.1"/>
</dbReference>
<dbReference type="OrthoDB" id="80143at2"/>
<reference evidence="2 3" key="1">
    <citation type="submission" date="2019-07" db="EMBL/GenBank/DDBJ databases">
        <title>Complete Genome Sequence of Leptotrichia hofstadii Strain JCM16775.</title>
        <authorList>
            <person name="Watanabe S."/>
            <person name="Cui L."/>
        </authorList>
    </citation>
    <scope>NUCLEOTIDE SEQUENCE [LARGE SCALE GENOMIC DNA]</scope>
    <source>
        <strain evidence="2 3">JCM16775</strain>
    </source>
</reference>
<dbReference type="KEGG" id="lhf:JCM16775_1310"/>
<name>A0A510JJS2_9FUSO</name>
<keyword evidence="1" id="KW-0732">Signal</keyword>
<gene>
    <name evidence="2" type="ORF">JCM16775_1310</name>
</gene>
<accession>A0A510JJS2</accession>
<feature type="signal peptide" evidence="1">
    <location>
        <begin position="1"/>
        <end position="18"/>
    </location>
</feature>
<dbReference type="Proteomes" id="UP000321892">
    <property type="component" value="Chromosome"/>
</dbReference>
<evidence type="ECO:0000256" key="1">
    <source>
        <dbReference type="SAM" id="SignalP"/>
    </source>
</evidence>
<sequence>MKKIILSLFVLLSLSTFTQEKYQVEIEPSAKISQNVVQSYNSQIEKEVSKIYSKEEMFGIMNKMMNGASVQGKNEGNDLKELMNGFFGEEYISKMMDMMFKYYKIEIEKINYISENKAYVKVKLGFPINMDEIKSMGSIDKMLEKAEESSKKLEVAFKKRTGKTMEEYTKSISEKDEKAMKKYFKIMGEIQMEIMDEEFAKITKNGKYVGRKEILEANKKNGKWVIENPNFGY</sequence>
<evidence type="ECO:0000313" key="2">
    <source>
        <dbReference type="EMBL" id="BBM38601.1"/>
    </source>
</evidence>
<proteinExistence type="predicted"/>
<dbReference type="EMBL" id="AP019823">
    <property type="protein sequence ID" value="BBM38601.1"/>
    <property type="molecule type" value="Genomic_DNA"/>
</dbReference>
<dbReference type="AlphaFoldDB" id="A0A510JJS2"/>
<keyword evidence="3" id="KW-1185">Reference proteome</keyword>
<evidence type="ECO:0000313" key="3">
    <source>
        <dbReference type="Proteomes" id="UP000321892"/>
    </source>
</evidence>
<protein>
    <submittedName>
        <fullName evidence="2">Uncharacterized protein</fullName>
    </submittedName>
</protein>
<organism evidence="2 3">
    <name type="scientific">Leptotrichia hofstadii</name>
    <dbReference type="NCBI Taxonomy" id="157688"/>
    <lineage>
        <taxon>Bacteria</taxon>
        <taxon>Fusobacteriati</taxon>
        <taxon>Fusobacteriota</taxon>
        <taxon>Fusobacteriia</taxon>
        <taxon>Fusobacteriales</taxon>
        <taxon>Leptotrichiaceae</taxon>
        <taxon>Leptotrichia</taxon>
    </lineage>
</organism>
<feature type="chain" id="PRO_5022240397" evidence="1">
    <location>
        <begin position="19"/>
        <end position="233"/>
    </location>
</feature>